<dbReference type="InterPro" id="IPR039537">
    <property type="entry name" value="Retrotran_Ty1/copia-like"/>
</dbReference>
<dbReference type="InterPro" id="IPR012337">
    <property type="entry name" value="RNaseH-like_sf"/>
</dbReference>
<dbReference type="EMBL" id="BKCJ010002674">
    <property type="protein sequence ID" value="GEU50169.1"/>
    <property type="molecule type" value="Genomic_DNA"/>
</dbReference>
<evidence type="ECO:0000313" key="5">
    <source>
        <dbReference type="EMBL" id="GEU50169.1"/>
    </source>
</evidence>
<dbReference type="AlphaFoldDB" id="A0A6L2KMI4"/>
<dbReference type="Pfam" id="PF25597">
    <property type="entry name" value="SH3_retrovirus"/>
    <property type="match status" value="1"/>
</dbReference>
<dbReference type="GO" id="GO:0003676">
    <property type="term" value="F:nucleic acid binding"/>
    <property type="evidence" value="ECO:0007669"/>
    <property type="project" value="InterPro"/>
</dbReference>
<evidence type="ECO:0000256" key="1">
    <source>
        <dbReference type="ARBA" id="ARBA00022723"/>
    </source>
</evidence>
<evidence type="ECO:0000259" key="4">
    <source>
        <dbReference type="Pfam" id="PF25597"/>
    </source>
</evidence>
<keyword evidence="1" id="KW-0479">Metal-binding</keyword>
<dbReference type="Gene3D" id="3.30.420.10">
    <property type="entry name" value="Ribonuclease H-like superfamily/Ribonuclease H"/>
    <property type="match status" value="1"/>
</dbReference>
<dbReference type="Pfam" id="PF07727">
    <property type="entry name" value="RVT_2"/>
    <property type="match status" value="1"/>
</dbReference>
<name>A0A6L2KMI4_TANCI</name>
<dbReference type="InterPro" id="IPR013103">
    <property type="entry name" value="RVT_2"/>
</dbReference>
<dbReference type="PANTHER" id="PTHR42648">
    <property type="entry name" value="TRANSPOSASE, PUTATIVE-RELATED"/>
    <property type="match status" value="1"/>
</dbReference>
<reference evidence="5" key="1">
    <citation type="journal article" date="2019" name="Sci. Rep.">
        <title>Draft genome of Tanacetum cinerariifolium, the natural source of mosquito coil.</title>
        <authorList>
            <person name="Yamashiro T."/>
            <person name="Shiraishi A."/>
            <person name="Satake H."/>
            <person name="Nakayama K."/>
        </authorList>
    </citation>
    <scope>NUCLEOTIDE SEQUENCE</scope>
</reference>
<organism evidence="5">
    <name type="scientific">Tanacetum cinerariifolium</name>
    <name type="common">Dalmatian daisy</name>
    <name type="synonym">Chrysanthemum cinerariifolium</name>
    <dbReference type="NCBI Taxonomy" id="118510"/>
    <lineage>
        <taxon>Eukaryota</taxon>
        <taxon>Viridiplantae</taxon>
        <taxon>Streptophyta</taxon>
        <taxon>Embryophyta</taxon>
        <taxon>Tracheophyta</taxon>
        <taxon>Spermatophyta</taxon>
        <taxon>Magnoliopsida</taxon>
        <taxon>eudicotyledons</taxon>
        <taxon>Gunneridae</taxon>
        <taxon>Pentapetalae</taxon>
        <taxon>asterids</taxon>
        <taxon>campanulids</taxon>
        <taxon>Asterales</taxon>
        <taxon>Asteraceae</taxon>
        <taxon>Asteroideae</taxon>
        <taxon>Anthemideae</taxon>
        <taxon>Anthemidinae</taxon>
        <taxon>Tanacetum</taxon>
    </lineage>
</organism>
<proteinExistence type="predicted"/>
<keyword evidence="2" id="KW-0378">Hydrolase</keyword>
<accession>A0A6L2KMI4</accession>
<feature type="domain" description="Retroviral polymerase SH3-like" evidence="4">
    <location>
        <begin position="298"/>
        <end position="345"/>
    </location>
</feature>
<gene>
    <name evidence="5" type="ORF">Tci_022147</name>
</gene>
<dbReference type="InterPro" id="IPR057670">
    <property type="entry name" value="SH3_retrovirus"/>
</dbReference>
<dbReference type="SUPFAM" id="SSF53098">
    <property type="entry name" value="Ribonuclease H-like"/>
    <property type="match status" value="1"/>
</dbReference>
<dbReference type="GO" id="GO:0016787">
    <property type="term" value="F:hydrolase activity"/>
    <property type="evidence" value="ECO:0007669"/>
    <property type="project" value="UniProtKB-KW"/>
</dbReference>
<evidence type="ECO:0000256" key="2">
    <source>
        <dbReference type="ARBA" id="ARBA00022801"/>
    </source>
</evidence>
<evidence type="ECO:0000259" key="3">
    <source>
        <dbReference type="Pfam" id="PF07727"/>
    </source>
</evidence>
<dbReference type="CDD" id="cd09272">
    <property type="entry name" value="RNase_HI_RT_Ty1"/>
    <property type="match status" value="1"/>
</dbReference>
<feature type="domain" description="Reverse transcriptase Ty1/copia-type" evidence="3">
    <location>
        <begin position="387"/>
        <end position="491"/>
    </location>
</feature>
<dbReference type="PANTHER" id="PTHR42648:SF27">
    <property type="entry name" value="RNA-DIRECTED DNA POLYMERASE"/>
    <property type="match status" value="1"/>
</dbReference>
<comment type="caution">
    <text evidence="5">The sequence shown here is derived from an EMBL/GenBank/DDBJ whole genome shotgun (WGS) entry which is preliminary data.</text>
</comment>
<protein>
    <submittedName>
        <fullName evidence="5">Uncharacterized protein</fullName>
    </submittedName>
</protein>
<dbReference type="InterPro" id="IPR036397">
    <property type="entry name" value="RNaseH_sf"/>
</dbReference>
<dbReference type="GO" id="GO:0046872">
    <property type="term" value="F:metal ion binding"/>
    <property type="evidence" value="ECO:0007669"/>
    <property type="project" value="UniProtKB-KW"/>
</dbReference>
<sequence length="689" mass="79692">MSTENGVNPPAPNSAHNSNFSLLSVLGRERLTSPNYMDCLRNIRFTLRYENKEYVLDEQIPKINDDSTQEEIEAYQKHYDDANKVSCIMAYFMSPKLQKTFKNTWAYEMNQQLKEMFQEKVRKERLDIVKSLMACKPKPRASICAFVLEMKGYFDKLKSLNMVFDVELSINIILFGSCERGEGLLDLVHTHVCGPFRSAIKDGKRYYVTFSDDFSRYGYVYLIKHKSDTFEVFKRYQNEVEKQLGIKIKLTPPETPQLNRVAERRNRTLLDMVSKTPFEMWKGKRPSLGHIKIWGYEVYVRREAQDKLEARSEKCLFVGYLEESFGYLFYKPKDNVLFVARIGVFLIIEMISNEDSGKDKISDSTLSELDEPANYKEAMTSPKAAKWEEAMKSEIQYKTRLIAKGYTQTHEIDYEETFSLVAKIKSIRIMLAIATFHDYEIWQIDVNTAFLNAKLTEDVFMTQPEGFKNAKYPKRAYKLQKAIYGLKQASRDAAYILGIKIYKDSSKRLIGLSHDTYLDKILKRFKIENSKKGNLPLHHGIKISKDLCLKTDEELDKMSRVPYASTVGLIMYAMTYTRPNVSFALSMVSRHQQNPGEGYWIAKSSKQDTVADSTCESEYITACEVSNEAIWMKNFIRDLGVVPTVQDPIEIFCDNKSVVTLTKEPMIIKSQSILKENTILFEAKLKKDT</sequence>